<gene>
    <name evidence="1" type="ORF">SAMN05192539_100178</name>
</gene>
<evidence type="ECO:0000313" key="2">
    <source>
        <dbReference type="Proteomes" id="UP000198866"/>
    </source>
</evidence>
<name>A0A1H6QG09_9BURK</name>
<accession>A0A1H6QG09</accession>
<dbReference type="Proteomes" id="UP000198866">
    <property type="component" value="Unassembled WGS sequence"/>
</dbReference>
<dbReference type="EMBL" id="FNYE01000001">
    <property type="protein sequence ID" value="SEI38410.1"/>
    <property type="molecule type" value="Genomic_DNA"/>
</dbReference>
<proteinExistence type="predicted"/>
<evidence type="ECO:0000313" key="1">
    <source>
        <dbReference type="EMBL" id="SEI38410.1"/>
    </source>
</evidence>
<dbReference type="STRING" id="667676.SAMN05192539_100178"/>
<dbReference type="AlphaFoldDB" id="A0A1H6QG09"/>
<sequence>MNKREHAEHDCESQALKRRSFSFARLIRRMQNGMRRSAEYIVDSRIRRHGVQADRGALPGYIWLHARPISRESKSTNSMWHPPFGGG</sequence>
<organism evidence="1 2">
    <name type="scientific">Paraburkholderia diazotrophica</name>
    <dbReference type="NCBI Taxonomy" id="667676"/>
    <lineage>
        <taxon>Bacteria</taxon>
        <taxon>Pseudomonadati</taxon>
        <taxon>Pseudomonadota</taxon>
        <taxon>Betaproteobacteria</taxon>
        <taxon>Burkholderiales</taxon>
        <taxon>Burkholderiaceae</taxon>
        <taxon>Paraburkholderia</taxon>
    </lineage>
</organism>
<reference evidence="2" key="1">
    <citation type="submission" date="2016-10" db="EMBL/GenBank/DDBJ databases">
        <authorList>
            <person name="Varghese N."/>
            <person name="Submissions S."/>
        </authorList>
    </citation>
    <scope>NUCLEOTIDE SEQUENCE [LARGE SCALE GENOMIC DNA]</scope>
    <source>
        <strain evidence="2">LMG 26031</strain>
    </source>
</reference>
<keyword evidence="2" id="KW-1185">Reference proteome</keyword>
<protein>
    <submittedName>
        <fullName evidence="1">Uncharacterized protein</fullName>
    </submittedName>
</protein>